<feature type="compositionally biased region" description="Polar residues" evidence="1">
    <location>
        <begin position="251"/>
        <end position="263"/>
    </location>
</feature>
<dbReference type="OrthoDB" id="10687733at2759"/>
<feature type="region of interest" description="Disordered" evidence="1">
    <location>
        <begin position="836"/>
        <end position="877"/>
    </location>
</feature>
<dbReference type="AlphaFoldDB" id="A0A1Y2I4T3"/>
<name>A0A1Y2I4T3_9FUNG</name>
<feature type="compositionally biased region" description="Basic and acidic residues" evidence="1">
    <location>
        <begin position="849"/>
        <end position="862"/>
    </location>
</feature>
<comment type="caution">
    <text evidence="2">The sequence shown here is derived from an EMBL/GenBank/DDBJ whole genome shotgun (WGS) entry which is preliminary data.</text>
</comment>
<feature type="region of interest" description="Disordered" evidence="1">
    <location>
        <begin position="483"/>
        <end position="522"/>
    </location>
</feature>
<feature type="region of interest" description="Disordered" evidence="1">
    <location>
        <begin position="251"/>
        <end position="270"/>
    </location>
</feature>
<feature type="region of interest" description="Disordered" evidence="1">
    <location>
        <begin position="161"/>
        <end position="186"/>
    </location>
</feature>
<evidence type="ECO:0000256" key="1">
    <source>
        <dbReference type="SAM" id="MobiDB-lite"/>
    </source>
</evidence>
<feature type="region of interest" description="Disordered" evidence="1">
    <location>
        <begin position="51"/>
        <end position="77"/>
    </location>
</feature>
<feature type="compositionally biased region" description="Low complexity" evidence="1">
    <location>
        <begin position="494"/>
        <end position="516"/>
    </location>
</feature>
<organism evidence="2 3">
    <name type="scientific">Catenaria anguillulae PL171</name>
    <dbReference type="NCBI Taxonomy" id="765915"/>
    <lineage>
        <taxon>Eukaryota</taxon>
        <taxon>Fungi</taxon>
        <taxon>Fungi incertae sedis</taxon>
        <taxon>Blastocladiomycota</taxon>
        <taxon>Blastocladiomycetes</taxon>
        <taxon>Blastocladiales</taxon>
        <taxon>Catenariaceae</taxon>
        <taxon>Catenaria</taxon>
    </lineage>
</organism>
<sequence>MYSQYHHQHHHPHFVHHQPAPPPAPYLQPYAHVSAHGPPHTHAHGHLYIGSQAHGHAPTHSHSVVGGGSPSVGVGGGGGGVSSSANIHFHGGTIDPLVAAWIWAEIHLSPFVFLSSSALQHMVDLQRPALVDLAAASIMTPGALSGGPSFAAPWNFGVQSQSQSQSQSSSQAYPGISSLSSSPSPCPPSSSLSSSWTSCTSTASSSSISSRSPVLAVGSTSASSTATRRTPMPFQAFAASDHLAHRSFHATNTHSQQPDSLGQGQDAPRIDRSPTWRARAALYRQFAQLYPDHFKSLVAPPPTASQATSNPYAYGYSSTPAYHDLDSYFAPRAYGSALSSSSPPRYHASTSPAAMSMSPYLGHCSASYTCDPDAPDPLLTMVAARMIRSPVSALFPSDGWSPAYLSPYWARSLRSCSGLITSVQKIALAKAVFDHEGDVCGVKLTVKGLVPDGAPGATELVATATVTTTATAASAARVVTTPAAGGASAKSSTPKKPANASAACSPKPAKSPSSPKIAHDTAHPLPASALTPIFTLCRILVGPGRYPVHTITDCFAFVLGVSLSSAWLALAPLPTLHPPATRPGQPKLSTLDLLVAKLGGSGGGPAMVSEWQCEISAASMGHSAFLKSCGAGGATSAASPVSVRVLPGGAARLRGKWNARPVPPHTGEFMFDDIPGIQEYMRWVADLVAEDAADLVEATRTSLPINSLADHPDKDALALVEHEIRAMAVSPQLIAPADPPAPHALLVGLDCFSIWKRNAAWTPLRMPLAAGSKPVGYGREHQADRMATSPLKKKKRADSAVSMGGSSGKGTADWHLAAALHARGQLADEAVVEEADVGPAGGRNGPSADGRKLPKLGSKDAHAAALPAKRPLTVSPV</sequence>
<gene>
    <name evidence="2" type="ORF">BCR44DRAFT_73041</name>
</gene>
<evidence type="ECO:0000313" key="3">
    <source>
        <dbReference type="Proteomes" id="UP000193411"/>
    </source>
</evidence>
<accession>A0A1Y2I4T3</accession>
<feature type="compositionally biased region" description="Gly residues" evidence="1">
    <location>
        <begin position="65"/>
        <end position="77"/>
    </location>
</feature>
<dbReference type="Proteomes" id="UP000193411">
    <property type="component" value="Unassembled WGS sequence"/>
</dbReference>
<reference evidence="2 3" key="1">
    <citation type="submission" date="2016-07" db="EMBL/GenBank/DDBJ databases">
        <title>Pervasive Adenine N6-methylation of Active Genes in Fungi.</title>
        <authorList>
            <consortium name="DOE Joint Genome Institute"/>
            <person name="Mondo S.J."/>
            <person name="Dannebaum R.O."/>
            <person name="Kuo R.C."/>
            <person name="Labutti K."/>
            <person name="Haridas S."/>
            <person name="Kuo A."/>
            <person name="Salamov A."/>
            <person name="Ahrendt S.R."/>
            <person name="Lipzen A."/>
            <person name="Sullivan W."/>
            <person name="Andreopoulos W.B."/>
            <person name="Clum A."/>
            <person name="Lindquist E."/>
            <person name="Daum C."/>
            <person name="Ramamoorthy G.K."/>
            <person name="Gryganskyi A."/>
            <person name="Culley D."/>
            <person name="Magnuson J.K."/>
            <person name="James T.Y."/>
            <person name="O'Malley M.A."/>
            <person name="Stajich J.E."/>
            <person name="Spatafora J.W."/>
            <person name="Visel A."/>
            <person name="Grigoriev I.V."/>
        </authorList>
    </citation>
    <scope>NUCLEOTIDE SEQUENCE [LARGE SCALE GENOMIC DNA]</scope>
    <source>
        <strain evidence="2 3">PL171</strain>
    </source>
</reference>
<evidence type="ECO:0000313" key="2">
    <source>
        <dbReference type="EMBL" id="ORZ41324.1"/>
    </source>
</evidence>
<proteinExistence type="predicted"/>
<protein>
    <submittedName>
        <fullName evidence="2">Uncharacterized protein</fullName>
    </submittedName>
</protein>
<feature type="region of interest" description="Disordered" evidence="1">
    <location>
        <begin position="783"/>
        <end position="808"/>
    </location>
</feature>
<dbReference type="EMBL" id="MCFL01000001">
    <property type="protein sequence ID" value="ORZ41324.1"/>
    <property type="molecule type" value="Genomic_DNA"/>
</dbReference>
<keyword evidence="3" id="KW-1185">Reference proteome</keyword>